<keyword evidence="1" id="KW-0677">Repeat</keyword>
<name>A0A067GT77_CITSI</name>
<dbReference type="PANTHER" id="PTHR47926:SF380">
    <property type="entry name" value="PENTATRICOPEPTIDE REPEAT-CONTAINING PROTEIN"/>
    <property type="match status" value="1"/>
</dbReference>
<dbReference type="PROSITE" id="PS51375">
    <property type="entry name" value="PPR"/>
    <property type="match status" value="4"/>
</dbReference>
<feature type="repeat" description="PPR" evidence="2">
    <location>
        <begin position="57"/>
        <end position="87"/>
    </location>
</feature>
<dbReference type="FunFam" id="1.25.40.10:FF:001810">
    <property type="entry name" value="Pentatricopeptide repeat-containing protein mitochondrial"/>
    <property type="match status" value="1"/>
</dbReference>
<protein>
    <recommendedName>
        <fullName evidence="5">Pentacotripeptide-repeat region of PRORP domain-containing protein</fullName>
    </recommendedName>
</protein>
<feature type="non-terminal residue" evidence="3">
    <location>
        <position position="1"/>
    </location>
</feature>
<dbReference type="InterPro" id="IPR002885">
    <property type="entry name" value="PPR_rpt"/>
</dbReference>
<dbReference type="AlphaFoldDB" id="A0A067GT77"/>
<dbReference type="InterPro" id="IPR046848">
    <property type="entry name" value="E_motif"/>
</dbReference>
<evidence type="ECO:0008006" key="5">
    <source>
        <dbReference type="Google" id="ProtNLM"/>
    </source>
</evidence>
<dbReference type="Gene3D" id="1.25.40.10">
    <property type="entry name" value="Tetratricopeptide repeat domain"/>
    <property type="match status" value="4"/>
</dbReference>
<dbReference type="EMBL" id="KK784879">
    <property type="protein sequence ID" value="KDO78632.1"/>
    <property type="molecule type" value="Genomic_DNA"/>
</dbReference>
<accession>A0A067GT77</accession>
<reference evidence="3 4" key="1">
    <citation type="submission" date="2014-04" db="EMBL/GenBank/DDBJ databases">
        <authorList>
            <consortium name="International Citrus Genome Consortium"/>
            <person name="Gmitter F."/>
            <person name="Chen C."/>
            <person name="Farmerie W."/>
            <person name="Harkins T."/>
            <person name="Desany B."/>
            <person name="Mohiuddin M."/>
            <person name="Kodira C."/>
            <person name="Borodovsky M."/>
            <person name="Lomsadze A."/>
            <person name="Burns P."/>
            <person name="Jenkins J."/>
            <person name="Prochnik S."/>
            <person name="Shu S."/>
            <person name="Chapman J."/>
            <person name="Pitluck S."/>
            <person name="Schmutz J."/>
            <person name="Rokhsar D."/>
        </authorList>
    </citation>
    <scope>NUCLEOTIDE SEQUENCE</scope>
</reference>
<evidence type="ECO:0000256" key="2">
    <source>
        <dbReference type="PROSITE-ProRule" id="PRU00708"/>
    </source>
</evidence>
<proteinExistence type="predicted"/>
<dbReference type="Proteomes" id="UP000027120">
    <property type="component" value="Unassembled WGS sequence"/>
</dbReference>
<dbReference type="NCBIfam" id="TIGR00756">
    <property type="entry name" value="PPR"/>
    <property type="match status" value="5"/>
</dbReference>
<feature type="repeat" description="PPR" evidence="2">
    <location>
        <begin position="173"/>
        <end position="207"/>
    </location>
</feature>
<feature type="repeat" description="PPR" evidence="2">
    <location>
        <begin position="88"/>
        <end position="118"/>
    </location>
</feature>
<dbReference type="Pfam" id="PF20431">
    <property type="entry name" value="E_motif"/>
    <property type="match status" value="1"/>
</dbReference>
<dbReference type="GO" id="GO:0003723">
    <property type="term" value="F:RNA binding"/>
    <property type="evidence" value="ECO:0000318"/>
    <property type="project" value="GO_Central"/>
</dbReference>
<feature type="repeat" description="PPR" evidence="2">
    <location>
        <begin position="307"/>
        <end position="341"/>
    </location>
</feature>
<dbReference type="SMR" id="A0A067GT77"/>
<evidence type="ECO:0000256" key="1">
    <source>
        <dbReference type="ARBA" id="ARBA00022737"/>
    </source>
</evidence>
<dbReference type="InterPro" id="IPR046960">
    <property type="entry name" value="PPR_At4g14850-like_plant"/>
</dbReference>
<dbReference type="PANTHER" id="PTHR47926">
    <property type="entry name" value="PENTATRICOPEPTIDE REPEAT-CONTAINING PROTEIN"/>
    <property type="match status" value="1"/>
</dbReference>
<sequence>TSQFGCTGKVKEATKLFDEMSQPDPVSCASMITVFLRNHDLPKAEALFRAMPESQRNIVAESAMIDGYVKAGRVDEARKVFDEIYEGNVYSWTSLISGYFKARQVDEGRRLFDRMPLKLKNVVSWTTVVLGCAHNGLIAKLEVISWTTMCTGLERNAMTKLAREYFVQMPNKDIVAWNAMITAYVDAGNMAQASELFNLMPQRNVWTWNAMIDRYARNGPEGAAMKLLNLMFQSRFMPNETTCTSILTSCEGMLENMLAHALAIRLGFEQETSLTYKCTCHYVFWDWGFQLDVNSARLAFERLEAKDVVSWTAMILAYSNHGHGFQVFRLFARMLKSGTKPDEITFVGVLSDCSHAGLVEKGRKTFNLMSRAYGFKPRAEHYSCLADILRRAGQVKEAMRVVSKMPPHERDHVVLGALLGACRLHGDVRMADYIGERLIELQPSSSGAYVLSANVHAARGEWDEFAQVRKKMERRVKKVASFSQIEVKGKDHTLLAPMREMGYVVLKEVD</sequence>
<organism evidence="3 4">
    <name type="scientific">Citrus sinensis</name>
    <name type="common">Sweet orange</name>
    <name type="synonym">Citrus aurantium var. sinensis</name>
    <dbReference type="NCBI Taxonomy" id="2711"/>
    <lineage>
        <taxon>Eukaryota</taxon>
        <taxon>Viridiplantae</taxon>
        <taxon>Streptophyta</taxon>
        <taxon>Embryophyta</taxon>
        <taxon>Tracheophyta</taxon>
        <taxon>Spermatophyta</taxon>
        <taxon>Magnoliopsida</taxon>
        <taxon>eudicotyledons</taxon>
        <taxon>Gunneridae</taxon>
        <taxon>Pentapetalae</taxon>
        <taxon>rosids</taxon>
        <taxon>malvids</taxon>
        <taxon>Sapindales</taxon>
        <taxon>Rutaceae</taxon>
        <taxon>Aurantioideae</taxon>
        <taxon>Citrus</taxon>
    </lineage>
</organism>
<evidence type="ECO:0000313" key="4">
    <source>
        <dbReference type="Proteomes" id="UP000027120"/>
    </source>
</evidence>
<dbReference type="Pfam" id="PF13041">
    <property type="entry name" value="PPR_2"/>
    <property type="match status" value="2"/>
</dbReference>
<keyword evidence="4" id="KW-1185">Reference proteome</keyword>
<dbReference type="InterPro" id="IPR011990">
    <property type="entry name" value="TPR-like_helical_dom_sf"/>
</dbReference>
<evidence type="ECO:0000313" key="3">
    <source>
        <dbReference type="EMBL" id="KDO78632.1"/>
    </source>
</evidence>
<dbReference type="SUPFAM" id="SSF48452">
    <property type="entry name" value="TPR-like"/>
    <property type="match status" value="1"/>
</dbReference>
<gene>
    <name evidence="3" type="ORF">CISIN_1g046354mg</name>
</gene>
<dbReference type="GO" id="GO:0009451">
    <property type="term" value="P:RNA modification"/>
    <property type="evidence" value="ECO:0000318"/>
    <property type="project" value="GO_Central"/>
</dbReference>
<dbReference type="Pfam" id="PF01535">
    <property type="entry name" value="PPR"/>
    <property type="match status" value="5"/>
</dbReference>